<feature type="transmembrane region" description="Helical" evidence="1">
    <location>
        <begin position="101"/>
        <end position="123"/>
    </location>
</feature>
<dbReference type="RefSeq" id="WP_125484421.1">
    <property type="nucleotide sequence ID" value="NZ_RSDW01000001.1"/>
</dbReference>
<organism evidence="2 3">
    <name type="scientific">Edaphobacter aggregans</name>
    <dbReference type="NCBI Taxonomy" id="570835"/>
    <lineage>
        <taxon>Bacteria</taxon>
        <taxon>Pseudomonadati</taxon>
        <taxon>Acidobacteriota</taxon>
        <taxon>Terriglobia</taxon>
        <taxon>Terriglobales</taxon>
        <taxon>Acidobacteriaceae</taxon>
        <taxon>Edaphobacter</taxon>
    </lineage>
</organism>
<proteinExistence type="predicted"/>
<evidence type="ECO:0000313" key="3">
    <source>
        <dbReference type="Proteomes" id="UP000269669"/>
    </source>
</evidence>
<gene>
    <name evidence="2" type="ORF">EDE15_1205</name>
</gene>
<dbReference type="EMBL" id="RSDW01000001">
    <property type="protein sequence ID" value="RSL15708.1"/>
    <property type="molecule type" value="Genomic_DNA"/>
</dbReference>
<sequence length="140" mass="15226">MVESRTGWPGWLYACVIVGALLMALGGVIALINPAMLLAPGEPITAGVRVYAGYLVSRNIVLAVMLMAMLAVRARRMLCGLMLLTALIQALDAILDARDGRWMLVPGVTVFAVVFLFGAWWLAGKGSWRIWHQDSESIRA</sequence>
<keyword evidence="1" id="KW-1133">Transmembrane helix</keyword>
<keyword evidence="3" id="KW-1185">Reference proteome</keyword>
<dbReference type="Proteomes" id="UP000269669">
    <property type="component" value="Unassembled WGS sequence"/>
</dbReference>
<feature type="transmembrane region" description="Helical" evidence="1">
    <location>
        <begin position="12"/>
        <end position="32"/>
    </location>
</feature>
<accession>A0A3R9NSG8</accession>
<keyword evidence="1" id="KW-0472">Membrane</keyword>
<comment type="caution">
    <text evidence="2">The sequence shown here is derived from an EMBL/GenBank/DDBJ whole genome shotgun (WGS) entry which is preliminary data.</text>
</comment>
<evidence type="ECO:0000256" key="1">
    <source>
        <dbReference type="SAM" id="Phobius"/>
    </source>
</evidence>
<name>A0A3R9NSG8_9BACT</name>
<evidence type="ECO:0000313" key="2">
    <source>
        <dbReference type="EMBL" id="RSL15708.1"/>
    </source>
</evidence>
<dbReference type="OrthoDB" id="162975at2"/>
<protein>
    <submittedName>
        <fullName evidence="2">Uncharacterized protein</fullName>
    </submittedName>
</protein>
<reference evidence="2 3" key="1">
    <citation type="submission" date="2018-12" db="EMBL/GenBank/DDBJ databases">
        <title>Sequencing of bacterial isolates from soil warming experiment in Harvard Forest, Massachusetts, USA.</title>
        <authorList>
            <person name="Deangelis K."/>
        </authorList>
    </citation>
    <scope>NUCLEOTIDE SEQUENCE [LARGE SCALE GENOMIC DNA]</scope>
    <source>
        <strain evidence="2 3">EB153</strain>
    </source>
</reference>
<dbReference type="AlphaFoldDB" id="A0A3R9NSG8"/>
<feature type="transmembrane region" description="Helical" evidence="1">
    <location>
        <begin position="52"/>
        <end position="71"/>
    </location>
</feature>
<keyword evidence="1" id="KW-0812">Transmembrane</keyword>